<dbReference type="AlphaFoldDB" id="W6URF2"/>
<dbReference type="Proteomes" id="UP000019149">
    <property type="component" value="Unassembled WGS sequence"/>
</dbReference>
<name>W6URF2_ECHGR</name>
<dbReference type="KEGG" id="egl:EGR_09186"/>
<dbReference type="EMBL" id="APAU02000136">
    <property type="protein sequence ID" value="EUB55939.1"/>
    <property type="molecule type" value="Genomic_DNA"/>
</dbReference>
<evidence type="ECO:0000313" key="2">
    <source>
        <dbReference type="EMBL" id="EUB55939.1"/>
    </source>
</evidence>
<reference evidence="2 3" key="1">
    <citation type="journal article" date="2013" name="Nat. Genet.">
        <title>The genome of the hydatid tapeworm Echinococcus granulosus.</title>
        <authorList>
            <person name="Zheng H."/>
            <person name="Zhang W."/>
            <person name="Zhang L."/>
            <person name="Zhang Z."/>
            <person name="Li J."/>
            <person name="Lu G."/>
            <person name="Zhu Y."/>
            <person name="Wang Y."/>
            <person name="Huang Y."/>
            <person name="Liu J."/>
            <person name="Kang H."/>
            <person name="Chen J."/>
            <person name="Wang L."/>
            <person name="Chen A."/>
            <person name="Yu S."/>
            <person name="Gao Z."/>
            <person name="Jin L."/>
            <person name="Gu W."/>
            <person name="Wang Z."/>
            <person name="Zhao L."/>
            <person name="Shi B."/>
            <person name="Wen H."/>
            <person name="Lin R."/>
            <person name="Jones M.K."/>
            <person name="Brejova B."/>
            <person name="Vinar T."/>
            <person name="Zhao G."/>
            <person name="McManus D.P."/>
            <person name="Chen Z."/>
            <person name="Zhou Y."/>
            <person name="Wang S."/>
        </authorList>
    </citation>
    <scope>NUCLEOTIDE SEQUENCE [LARGE SCALE GENOMIC DNA]</scope>
</reference>
<evidence type="ECO:0000313" key="3">
    <source>
        <dbReference type="Proteomes" id="UP000019149"/>
    </source>
</evidence>
<comment type="caution">
    <text evidence="2">The sequence shown here is derived from an EMBL/GenBank/DDBJ whole genome shotgun (WGS) entry which is preliminary data.</text>
</comment>
<sequence>MCVVFPTQSLRQGFSSKELDRGTRILAERKAFRSPLSGCGDSTPSPPHISHPCEPSGEASNI</sequence>
<dbReference type="RefSeq" id="XP_024347135.1">
    <property type="nucleotide sequence ID" value="XM_024498435.1"/>
</dbReference>
<evidence type="ECO:0000256" key="1">
    <source>
        <dbReference type="SAM" id="MobiDB-lite"/>
    </source>
</evidence>
<feature type="region of interest" description="Disordered" evidence="1">
    <location>
        <begin position="34"/>
        <end position="62"/>
    </location>
</feature>
<keyword evidence="3" id="KW-1185">Reference proteome</keyword>
<dbReference type="CTD" id="36344901"/>
<protein>
    <submittedName>
        <fullName evidence="2">Uncharacterized protein</fullName>
    </submittedName>
</protein>
<organism evidence="2 3">
    <name type="scientific">Echinococcus granulosus</name>
    <name type="common">Hydatid tapeworm</name>
    <dbReference type="NCBI Taxonomy" id="6210"/>
    <lineage>
        <taxon>Eukaryota</taxon>
        <taxon>Metazoa</taxon>
        <taxon>Spiralia</taxon>
        <taxon>Lophotrochozoa</taxon>
        <taxon>Platyhelminthes</taxon>
        <taxon>Cestoda</taxon>
        <taxon>Eucestoda</taxon>
        <taxon>Cyclophyllidea</taxon>
        <taxon>Taeniidae</taxon>
        <taxon>Echinococcus</taxon>
        <taxon>Echinococcus granulosus group</taxon>
    </lineage>
</organism>
<dbReference type="GeneID" id="36344901"/>
<accession>W6URF2</accession>
<gene>
    <name evidence="2" type="ORF">EGR_09186</name>
</gene>
<proteinExistence type="predicted"/>